<dbReference type="Pfam" id="PF24883">
    <property type="entry name" value="NPHP3_N"/>
    <property type="match status" value="1"/>
</dbReference>
<evidence type="ECO:0000313" key="3">
    <source>
        <dbReference type="EMBL" id="KAJ3576865.1"/>
    </source>
</evidence>
<name>A0AAD5W4M3_9AGAR</name>
<dbReference type="InterPro" id="IPR056884">
    <property type="entry name" value="NPHP3-like_N"/>
</dbReference>
<dbReference type="Proteomes" id="UP001213000">
    <property type="component" value="Unassembled WGS sequence"/>
</dbReference>
<dbReference type="InterPro" id="IPR027417">
    <property type="entry name" value="P-loop_NTPase"/>
</dbReference>
<sequence length="1104" mass="127373">MFTGAHNFHVSGGTFNEIYQSRGNGFNQLYDHTLPDAAHDSYVGRSKGSCYEGTREQYIQDITSWSISNCQLYSHRLFWMYGPAGVGKSAIAKSCAITTAAYERLAASFFFSRDNGVVDPALFFTTIAHQIGTKTPEFREIVSAKIEINPALLTKGLETQFHELIITPFLELFANQVLLPRRTVFIDGLDECHDEGAQVAIIEMVTRSIKKYDNTPINAFPRGSGFPFFRALELPISRDYDAEIKLYLRQSLRLPISSINNDIVWPSERDLDLLVDLVSGLFVFAATVVRFIMDPNAFSPQQKLHDLQSGLRMELLRPKAGTDVTAELDDFYSLIMRRVSPSHLSVVRKILLIHVTGMPGVVSSHETLGRITLQELENCLAKLSSVLAIKSSESKRPGSAVIFFYHASFMEYLSDLDRSTEYYIHDARHYSDIALRTLDLSNKIYQMNGKTRNEKLKALAQLLSVFPDETFTPTQRFRFRDELFKDYLCKYTLAWWCYRSDLGPEILDGLRQANLMDPRRPVMIYKPDLDRLKQRLPIDMRRCITQVSPESLFPPLAEPDRPTYTQQAYPDVSANIENIWTYIYTVLFGNGAPDHLKYDCSRLIREVYKDSTHARYLQSQFQRHCSSNVQNILEWVKVASLDALDEFDWLWLYSNAWHTYIHEYQGLRPKFSRDPRQVPWALEKAIITAWEEVFLLMQGDDDRLVKAALRILERQWERDLLLEPLSAIDPGILTAFCESLGDMSRCRVASALRSKDYFDTKYLESMEKRYDTERQLFPVSTFLSHLVAAEELLMDEYKSHLRMGLIYFECHWFRYRRDNEGCTSVLMKGRWEEMHREFEALLDDTDCDDSDRRWKYFLWATDEWSDAYQAFKAAFEAHVKRRASTALHKTLNCYPVDASSPGKLGACASILSQFLEERLLFAYERNDRISRAMDIERNIFSDGIYQTMADILDQHPQLQEPFWRLVQELRPRDGGTRVWRRSLLWYFNDFKYRYKSRGSPGAYGSYRYRRVSGPRPGATTPDEASIPDADEQIESLHGASNLAHLARSLSGFEGLCAGVPEIDTINVDAPAVRVSTCVVVETRQKRSIGSRIKRFLRQMFKQGS</sequence>
<organism evidence="3 4">
    <name type="scientific">Leucocoprinus birnbaumii</name>
    <dbReference type="NCBI Taxonomy" id="56174"/>
    <lineage>
        <taxon>Eukaryota</taxon>
        <taxon>Fungi</taxon>
        <taxon>Dikarya</taxon>
        <taxon>Basidiomycota</taxon>
        <taxon>Agaricomycotina</taxon>
        <taxon>Agaricomycetes</taxon>
        <taxon>Agaricomycetidae</taxon>
        <taxon>Agaricales</taxon>
        <taxon>Agaricineae</taxon>
        <taxon>Agaricaceae</taxon>
        <taxon>Leucocoprinus</taxon>
    </lineage>
</organism>
<proteinExistence type="predicted"/>
<evidence type="ECO:0000259" key="2">
    <source>
        <dbReference type="Pfam" id="PF24883"/>
    </source>
</evidence>
<accession>A0AAD5W4M3</accession>
<keyword evidence="1" id="KW-0677">Repeat</keyword>
<protein>
    <recommendedName>
        <fullName evidence="2">Nephrocystin 3-like N-terminal domain-containing protein</fullName>
    </recommendedName>
</protein>
<dbReference type="EMBL" id="JANIEX010000003">
    <property type="protein sequence ID" value="KAJ3576865.1"/>
    <property type="molecule type" value="Genomic_DNA"/>
</dbReference>
<evidence type="ECO:0000256" key="1">
    <source>
        <dbReference type="ARBA" id="ARBA00022737"/>
    </source>
</evidence>
<keyword evidence="4" id="KW-1185">Reference proteome</keyword>
<comment type="caution">
    <text evidence="3">The sequence shown here is derived from an EMBL/GenBank/DDBJ whole genome shotgun (WGS) entry which is preliminary data.</text>
</comment>
<evidence type="ECO:0000313" key="4">
    <source>
        <dbReference type="Proteomes" id="UP001213000"/>
    </source>
</evidence>
<dbReference type="Gene3D" id="3.40.50.300">
    <property type="entry name" value="P-loop containing nucleotide triphosphate hydrolases"/>
    <property type="match status" value="1"/>
</dbReference>
<dbReference type="AlphaFoldDB" id="A0AAD5W4M3"/>
<feature type="domain" description="Nephrocystin 3-like N-terminal" evidence="2">
    <location>
        <begin position="73"/>
        <end position="211"/>
    </location>
</feature>
<gene>
    <name evidence="3" type="ORF">NP233_g146</name>
</gene>
<reference evidence="3" key="1">
    <citation type="submission" date="2022-07" db="EMBL/GenBank/DDBJ databases">
        <title>Genome Sequence of Leucocoprinus birnbaumii.</title>
        <authorList>
            <person name="Buettner E."/>
        </authorList>
    </citation>
    <scope>NUCLEOTIDE SEQUENCE</scope>
    <source>
        <strain evidence="3">VT141</strain>
    </source>
</reference>